<reference evidence="2" key="1">
    <citation type="submission" date="2017-05" db="UniProtKB">
        <authorList>
            <consortium name="EnsemblMetazoa"/>
        </authorList>
    </citation>
    <scope>IDENTIFICATION</scope>
</reference>
<dbReference type="InParanoid" id="A0A1X7URQ2"/>
<keyword evidence="1" id="KW-1133">Transmembrane helix</keyword>
<name>A0A1X7URQ2_AMPQE</name>
<dbReference type="EnsemblMetazoa" id="Aqu2.1.30346_001">
    <property type="protein sequence ID" value="Aqu2.1.30346_001"/>
    <property type="gene ID" value="Aqu2.1.30346"/>
</dbReference>
<evidence type="ECO:0000313" key="2">
    <source>
        <dbReference type="EnsemblMetazoa" id="Aqu2.1.30346_001"/>
    </source>
</evidence>
<keyword evidence="1" id="KW-0472">Membrane</keyword>
<accession>A0A1X7URQ2</accession>
<evidence type="ECO:0000256" key="1">
    <source>
        <dbReference type="SAM" id="Phobius"/>
    </source>
</evidence>
<dbReference type="AlphaFoldDB" id="A0A1X7URQ2"/>
<sequence>MKDVVVCYLFSHVLLSQVHLMHFLICNLLFLSTFPCFTYNSSPK</sequence>
<organism evidence="2">
    <name type="scientific">Amphimedon queenslandica</name>
    <name type="common">Sponge</name>
    <dbReference type="NCBI Taxonomy" id="400682"/>
    <lineage>
        <taxon>Eukaryota</taxon>
        <taxon>Metazoa</taxon>
        <taxon>Porifera</taxon>
        <taxon>Demospongiae</taxon>
        <taxon>Heteroscleromorpha</taxon>
        <taxon>Haplosclerida</taxon>
        <taxon>Niphatidae</taxon>
        <taxon>Amphimedon</taxon>
    </lineage>
</organism>
<proteinExistence type="predicted"/>
<protein>
    <submittedName>
        <fullName evidence="2">Uncharacterized protein</fullName>
    </submittedName>
</protein>
<keyword evidence="1" id="KW-0812">Transmembrane</keyword>
<feature type="transmembrane region" description="Helical" evidence="1">
    <location>
        <begin position="20"/>
        <end position="39"/>
    </location>
</feature>